<reference evidence="1 2" key="1">
    <citation type="submission" date="2020-11" db="EMBL/GenBank/DDBJ databases">
        <title>Taxonomic evaluation of the Bacillus sporothermodurans group of bacteria based on whole genome sequences.</title>
        <authorList>
            <person name="Fiedler G."/>
            <person name="Herbstmann A.-D."/>
            <person name="Doll E."/>
            <person name="Wenning M."/>
            <person name="Brinks E."/>
            <person name="Kabisch J."/>
            <person name="Breitenwieser F."/>
            <person name="Lappann M."/>
            <person name="Boehnlein C."/>
            <person name="Franz C."/>
        </authorList>
    </citation>
    <scope>NUCLEOTIDE SEQUENCE [LARGE SCALE GENOMIC DNA]</scope>
    <source>
        <strain evidence="1 2">JCM 19841</strain>
    </source>
</reference>
<protein>
    <submittedName>
        <fullName evidence="1">Kinase-associated lipoprotein B</fullName>
    </submittedName>
</protein>
<dbReference type="Proteomes" id="UP000595691">
    <property type="component" value="Chromosome"/>
</dbReference>
<dbReference type="RefSeq" id="WP_202779526.1">
    <property type="nucleotide sequence ID" value="NZ_CP065425.1"/>
</dbReference>
<accession>A0ABX7E478</accession>
<keyword evidence="1" id="KW-0808">Transferase</keyword>
<keyword evidence="1" id="KW-0418">Kinase</keyword>
<dbReference type="SMART" id="SM01298">
    <property type="entry name" value="KapB"/>
    <property type="match status" value="1"/>
</dbReference>
<keyword evidence="2" id="KW-1185">Reference proteome</keyword>
<dbReference type="InterPro" id="IPR038080">
    <property type="entry name" value="KapB_sf"/>
</dbReference>
<organism evidence="1 2">
    <name type="scientific">Heyndrickxia vini</name>
    <dbReference type="NCBI Taxonomy" id="1476025"/>
    <lineage>
        <taxon>Bacteria</taxon>
        <taxon>Bacillati</taxon>
        <taxon>Bacillota</taxon>
        <taxon>Bacilli</taxon>
        <taxon>Bacillales</taxon>
        <taxon>Bacillaceae</taxon>
        <taxon>Heyndrickxia</taxon>
    </lineage>
</organism>
<dbReference type="GO" id="GO:0016301">
    <property type="term" value="F:kinase activity"/>
    <property type="evidence" value="ECO:0007669"/>
    <property type="project" value="UniProtKB-KW"/>
</dbReference>
<keyword evidence="1" id="KW-0449">Lipoprotein</keyword>
<dbReference type="SUPFAM" id="SSF141251">
    <property type="entry name" value="Kinase-associated protein B-like"/>
    <property type="match status" value="1"/>
</dbReference>
<dbReference type="EMBL" id="CP065425">
    <property type="protein sequence ID" value="QQZ10518.1"/>
    <property type="molecule type" value="Genomic_DNA"/>
</dbReference>
<dbReference type="InterPro" id="IPR014916">
    <property type="entry name" value="KapB"/>
</dbReference>
<evidence type="ECO:0000313" key="1">
    <source>
        <dbReference type="EMBL" id="QQZ10518.1"/>
    </source>
</evidence>
<dbReference type="Gene3D" id="2.30.30.430">
    <property type="entry name" value="Kinase associated protein B domain"/>
    <property type="match status" value="1"/>
</dbReference>
<sequence>MELEQIVTFFNKTGKYIGEITGIYPDHYVVRTLAVLKHPMQGDLHHPKETDVAFFHERKALAYREQSNIPLKMVKPYDGDVPKYNDSLKQSVEKMINDLTAEETDFNAKSIESLRSIQREYELMYTITWNN</sequence>
<proteinExistence type="predicted"/>
<name>A0ABX7E478_9BACI</name>
<gene>
    <name evidence="1" type="ORF">I5776_06205</name>
</gene>
<dbReference type="Pfam" id="PF08810">
    <property type="entry name" value="KapB"/>
    <property type="match status" value="1"/>
</dbReference>
<evidence type="ECO:0000313" key="2">
    <source>
        <dbReference type="Proteomes" id="UP000595691"/>
    </source>
</evidence>